<dbReference type="Proteomes" id="UP000031586">
    <property type="component" value="Unassembled WGS sequence"/>
</dbReference>
<name>A0A0C1Z8P5_9VIBR</name>
<sequence>MPVKFCSHCNKPTEHKRVMKRINTQPENINGKTARLMVLVSRCFTGNHYHELTPQFYCRTCNQHFQGTAEIKDLHAQDNLSV</sequence>
<gene>
    <name evidence="1" type="ORF">H735_12940</name>
</gene>
<evidence type="ECO:0000313" key="1">
    <source>
        <dbReference type="EMBL" id="KIF52549.1"/>
    </source>
</evidence>
<organism evidence="1 2">
    <name type="scientific">Vibrio owensii CAIM 1854 = LMG 25443</name>
    <dbReference type="NCBI Taxonomy" id="1229493"/>
    <lineage>
        <taxon>Bacteria</taxon>
        <taxon>Pseudomonadati</taxon>
        <taxon>Pseudomonadota</taxon>
        <taxon>Gammaproteobacteria</taxon>
        <taxon>Vibrionales</taxon>
        <taxon>Vibrionaceae</taxon>
        <taxon>Vibrio</taxon>
    </lineage>
</organism>
<dbReference type="PATRIC" id="fig|1229493.5.peg.1726"/>
<comment type="caution">
    <text evidence="1">The sequence shown here is derived from an EMBL/GenBank/DDBJ whole genome shotgun (WGS) entry which is preliminary data.</text>
</comment>
<dbReference type="RefSeq" id="WP_020197822.1">
    <property type="nucleotide sequence ID" value="NZ_BAOH01000144.1"/>
</dbReference>
<evidence type="ECO:0000313" key="2">
    <source>
        <dbReference type="Proteomes" id="UP000031586"/>
    </source>
</evidence>
<reference evidence="1 2" key="1">
    <citation type="submission" date="2014-07" db="EMBL/GenBank/DDBJ databases">
        <title>Unique and conserved regions in Vibrio harveyi and related species in comparison with the shrimp pathogen Vibrio harveyi CAIM 1792.</title>
        <authorList>
            <person name="Espinoza-Valles I."/>
            <person name="Vora G."/>
            <person name="Leekitcharoenphon P."/>
            <person name="Ussery D."/>
            <person name="Hoj L."/>
            <person name="Gomez-Gil B."/>
        </authorList>
    </citation>
    <scope>NUCLEOTIDE SEQUENCE [LARGE SCALE GENOMIC DNA]</scope>
    <source>
        <strain evidence="2">CAIM 1854 / LMG 25443</strain>
    </source>
</reference>
<accession>A0A0C1Z8P5</accession>
<dbReference type="EMBL" id="JPRD01000020">
    <property type="protein sequence ID" value="KIF52549.1"/>
    <property type="molecule type" value="Genomic_DNA"/>
</dbReference>
<dbReference type="AlphaFoldDB" id="A0A0C1Z8P5"/>
<proteinExistence type="predicted"/>
<protein>
    <submittedName>
        <fullName evidence="1">Uncharacterized protein</fullName>
    </submittedName>
</protein>